<comment type="caution">
    <text evidence="3">The sequence shown here is derived from an EMBL/GenBank/DDBJ whole genome shotgun (WGS) entry which is preliminary data.</text>
</comment>
<feature type="region of interest" description="Disordered" evidence="1">
    <location>
        <begin position="54"/>
        <end position="88"/>
    </location>
</feature>
<evidence type="ECO:0000313" key="3">
    <source>
        <dbReference type="EMBL" id="MEN9059729.1"/>
    </source>
</evidence>
<organism evidence="3 4">
    <name type="scientific">Ponticoccus litoralis</name>
    <dbReference type="NCBI Taxonomy" id="422297"/>
    <lineage>
        <taxon>Bacteria</taxon>
        <taxon>Pseudomonadati</taxon>
        <taxon>Pseudomonadota</taxon>
        <taxon>Alphaproteobacteria</taxon>
        <taxon>Rhodobacterales</taxon>
        <taxon>Roseobacteraceae</taxon>
        <taxon>Ponticoccus</taxon>
    </lineage>
</organism>
<keyword evidence="4" id="KW-1185">Reference proteome</keyword>
<gene>
    <name evidence="3" type="ORF">ABFB10_00435</name>
</gene>
<dbReference type="Proteomes" id="UP001428774">
    <property type="component" value="Unassembled WGS sequence"/>
</dbReference>
<evidence type="ECO:0000313" key="4">
    <source>
        <dbReference type="Proteomes" id="UP001428774"/>
    </source>
</evidence>
<evidence type="ECO:0000256" key="1">
    <source>
        <dbReference type="SAM" id="MobiDB-lite"/>
    </source>
</evidence>
<dbReference type="RefSeq" id="WP_347164873.1">
    <property type="nucleotide sequence ID" value="NZ_JBDNCH010000001.1"/>
</dbReference>
<evidence type="ECO:0008006" key="5">
    <source>
        <dbReference type="Google" id="ProtNLM"/>
    </source>
</evidence>
<feature type="transmembrane region" description="Helical" evidence="2">
    <location>
        <begin position="6"/>
        <end position="31"/>
    </location>
</feature>
<dbReference type="EMBL" id="JBDNCH010000001">
    <property type="protein sequence ID" value="MEN9059729.1"/>
    <property type="molecule type" value="Genomic_DNA"/>
</dbReference>
<keyword evidence="2" id="KW-0472">Membrane</keyword>
<dbReference type="AlphaFoldDB" id="A0AAW9S724"/>
<feature type="compositionally biased region" description="Low complexity" evidence="1">
    <location>
        <begin position="60"/>
        <end position="70"/>
    </location>
</feature>
<keyword evidence="2" id="KW-0812">Transmembrane</keyword>
<sequence length="88" mass="9158">MHRIRLAARVLLVIAAVHLVVMAGTGIVLLLNARTAIAREVLAAQDSAAILISGRRGASRGQPGQRPAGPARRHRPAPARPHPVSAVG</sequence>
<evidence type="ECO:0000256" key="2">
    <source>
        <dbReference type="SAM" id="Phobius"/>
    </source>
</evidence>
<proteinExistence type="predicted"/>
<accession>A0AAW9S724</accession>
<name>A0AAW9S724_9RHOB</name>
<keyword evidence="2" id="KW-1133">Transmembrane helix</keyword>
<protein>
    <recommendedName>
        <fullName evidence="5">Two-component sensor histidine kinase</fullName>
    </recommendedName>
</protein>
<reference evidence="3 4" key="1">
    <citation type="submission" date="2024-05" db="EMBL/GenBank/DDBJ databases">
        <title>Genome sequence of Ponticoccus litoralis KCCM 90028.</title>
        <authorList>
            <person name="Kim J.M."/>
            <person name="Lee J.K."/>
            <person name="Choi B.J."/>
            <person name="Bayburt H."/>
            <person name="Baek J.H."/>
            <person name="Jeon C.O."/>
        </authorList>
    </citation>
    <scope>NUCLEOTIDE SEQUENCE [LARGE SCALE GENOMIC DNA]</scope>
    <source>
        <strain evidence="3 4">KCCM 90028</strain>
    </source>
</reference>